<accession>A0A6L5YTK3</accession>
<evidence type="ECO:0000313" key="1">
    <source>
        <dbReference type="EMBL" id="MST75467.1"/>
    </source>
</evidence>
<sequence length="76" mass="8721">MVDNTIFISVKDIMKTLSVSESKAYSVVRQLNKELTEQGYMVIPGKVSRKYFEERFYGVCEPGKEETHAGNERQEA</sequence>
<dbReference type="EMBL" id="VUNI01000019">
    <property type="protein sequence ID" value="MST75467.1"/>
    <property type="molecule type" value="Genomic_DNA"/>
</dbReference>
<evidence type="ECO:0000313" key="2">
    <source>
        <dbReference type="Proteomes" id="UP000474024"/>
    </source>
</evidence>
<protein>
    <recommendedName>
        <fullName evidence="3">DNA-binding protein</fullName>
    </recommendedName>
</protein>
<comment type="caution">
    <text evidence="1">The sequence shown here is derived from an EMBL/GenBank/DDBJ whole genome shotgun (WGS) entry which is preliminary data.</text>
</comment>
<name>A0A6L5YTK3_9FIRM</name>
<keyword evidence="2" id="KW-1185">Reference proteome</keyword>
<reference evidence="1 2" key="1">
    <citation type="submission" date="2019-08" db="EMBL/GenBank/DDBJ databases">
        <title>In-depth cultivation of the pig gut microbiome towards novel bacterial diversity and tailored functional studies.</title>
        <authorList>
            <person name="Wylensek D."/>
            <person name="Hitch T.C.A."/>
            <person name="Clavel T."/>
        </authorList>
    </citation>
    <scope>NUCLEOTIDE SEQUENCE [LARGE SCALE GENOMIC DNA]</scope>
    <source>
        <strain evidence="1 2">MUC/MUC-530-WT-4D</strain>
    </source>
</reference>
<organism evidence="1 2">
    <name type="scientific">Roseburia porci</name>
    <dbReference type="NCBI Taxonomy" id="2605790"/>
    <lineage>
        <taxon>Bacteria</taxon>
        <taxon>Bacillati</taxon>
        <taxon>Bacillota</taxon>
        <taxon>Clostridia</taxon>
        <taxon>Lachnospirales</taxon>
        <taxon>Lachnospiraceae</taxon>
        <taxon>Roseburia</taxon>
    </lineage>
</organism>
<dbReference type="AlphaFoldDB" id="A0A6L5YTK3"/>
<dbReference type="Proteomes" id="UP000474024">
    <property type="component" value="Unassembled WGS sequence"/>
</dbReference>
<evidence type="ECO:0008006" key="3">
    <source>
        <dbReference type="Google" id="ProtNLM"/>
    </source>
</evidence>
<gene>
    <name evidence="1" type="ORF">FYJ75_10630</name>
</gene>
<dbReference type="RefSeq" id="WP_154430435.1">
    <property type="nucleotide sequence ID" value="NZ_VUNI01000019.1"/>
</dbReference>
<proteinExistence type="predicted"/>